<name>A0A4Q9KLI9_PROTD</name>
<dbReference type="OrthoDB" id="109585at2"/>
<comment type="caution">
    <text evidence="2">The sequence shown here is derived from an EMBL/GenBank/DDBJ whole genome shotgun (WGS) entry which is preliminary data.</text>
</comment>
<accession>A0A4Q9KLI9</accession>
<evidence type="ECO:0000313" key="2">
    <source>
        <dbReference type="EMBL" id="TBT95382.1"/>
    </source>
</evidence>
<reference evidence="2 3" key="1">
    <citation type="submission" date="2019-01" db="EMBL/GenBank/DDBJ databases">
        <title>Lactibacter flavus gen. nov., sp. nov., a novel bacterium of the family Propionibacteriaceae isolated from raw milk and dairy products.</title>
        <authorList>
            <person name="Huptas C."/>
            <person name="Wenning M."/>
            <person name="Breitenwieser F."/>
            <person name="Doll E."/>
            <person name="Von Neubeck M."/>
            <person name="Busse H.-J."/>
            <person name="Scherer S."/>
        </authorList>
    </citation>
    <scope>NUCLEOTIDE SEQUENCE [LARGE SCALE GENOMIC DNA]</scope>
    <source>
        <strain evidence="3">DSM 22130 / JCM 15804 / WR061</strain>
    </source>
</reference>
<dbReference type="InterPro" id="IPR036188">
    <property type="entry name" value="FAD/NAD-bd_sf"/>
</dbReference>
<evidence type="ECO:0000256" key="1">
    <source>
        <dbReference type="SAM" id="MobiDB-lite"/>
    </source>
</evidence>
<dbReference type="Proteomes" id="UP000291933">
    <property type="component" value="Unassembled WGS sequence"/>
</dbReference>
<keyword evidence="3" id="KW-1185">Reference proteome</keyword>
<protein>
    <submittedName>
        <fullName evidence="2">FAD-binding protein</fullName>
    </submittedName>
</protein>
<dbReference type="EMBL" id="SDMR01000005">
    <property type="protein sequence ID" value="TBT95382.1"/>
    <property type="molecule type" value="Genomic_DNA"/>
</dbReference>
<evidence type="ECO:0000313" key="3">
    <source>
        <dbReference type="Proteomes" id="UP000291933"/>
    </source>
</evidence>
<dbReference type="Pfam" id="PF13450">
    <property type="entry name" value="NAD_binding_8"/>
    <property type="match status" value="1"/>
</dbReference>
<dbReference type="AlphaFoldDB" id="A0A4Q9KLI9"/>
<gene>
    <name evidence="2" type="ORF">ET996_06115</name>
</gene>
<feature type="compositionally biased region" description="Pro residues" evidence="1">
    <location>
        <begin position="1"/>
        <end position="12"/>
    </location>
</feature>
<feature type="region of interest" description="Disordered" evidence="1">
    <location>
        <begin position="1"/>
        <end position="20"/>
    </location>
</feature>
<dbReference type="SUPFAM" id="SSF51905">
    <property type="entry name" value="FAD/NAD(P)-binding domain"/>
    <property type="match status" value="1"/>
</dbReference>
<organism evidence="2 3">
    <name type="scientific">Propioniciclava tarda</name>
    <dbReference type="NCBI Taxonomy" id="433330"/>
    <lineage>
        <taxon>Bacteria</taxon>
        <taxon>Bacillati</taxon>
        <taxon>Actinomycetota</taxon>
        <taxon>Actinomycetes</taxon>
        <taxon>Propionibacteriales</taxon>
        <taxon>Propionibacteriaceae</taxon>
        <taxon>Propioniciclava</taxon>
    </lineage>
</organism>
<dbReference type="Gene3D" id="3.50.50.60">
    <property type="entry name" value="FAD/NAD(P)-binding domain"/>
    <property type="match status" value="1"/>
</dbReference>
<sequence length="329" mass="34039">MSPSTPSRPPATSPSCSATSASRRHVGADFRPAIVVIADASRGVLLDELSARYARDYDLVAPDLDAAKPVLLNLLAAQHKVAVIACEYRLGEFTAVDVFRKLASTLSTARRLVFVPSEQFADAVGDLMDAQASGQIDGYFVIPKGPRDEEFHGGISEQLSEWTWVSGAVSIDVVRIFMDAPSADSARIIDFLDRSGVPHRVYPTDSPVAAEMLAEVGPDAALPLVQLVGGAILPCPSTADLAGLMQRAARSTAPDGDEVADLLIVGAGPAGLAAAVYGASEGLSTVVIEADAVGGQAGTSSMRGRHVVVVGGGNSAGPSAVHCRGSRRP</sequence>
<proteinExistence type="predicted"/>